<gene>
    <name evidence="2" type="ORF">OE88DRAFT_1643873</name>
</gene>
<keyword evidence="3" id="KW-1185">Reference proteome</keyword>
<evidence type="ECO:0000313" key="3">
    <source>
        <dbReference type="Proteomes" id="UP000305948"/>
    </source>
</evidence>
<proteinExistence type="predicted"/>
<reference evidence="2 3" key="1">
    <citation type="journal article" date="2019" name="Nat. Ecol. Evol.">
        <title>Megaphylogeny resolves global patterns of mushroom evolution.</title>
        <authorList>
            <person name="Varga T."/>
            <person name="Krizsan K."/>
            <person name="Foldi C."/>
            <person name="Dima B."/>
            <person name="Sanchez-Garcia M."/>
            <person name="Sanchez-Ramirez S."/>
            <person name="Szollosi G.J."/>
            <person name="Szarkandi J.G."/>
            <person name="Papp V."/>
            <person name="Albert L."/>
            <person name="Andreopoulos W."/>
            <person name="Angelini C."/>
            <person name="Antonin V."/>
            <person name="Barry K.W."/>
            <person name="Bougher N.L."/>
            <person name="Buchanan P."/>
            <person name="Buyck B."/>
            <person name="Bense V."/>
            <person name="Catcheside P."/>
            <person name="Chovatia M."/>
            <person name="Cooper J."/>
            <person name="Damon W."/>
            <person name="Desjardin D."/>
            <person name="Finy P."/>
            <person name="Geml J."/>
            <person name="Haridas S."/>
            <person name="Hughes K."/>
            <person name="Justo A."/>
            <person name="Karasinski D."/>
            <person name="Kautmanova I."/>
            <person name="Kiss B."/>
            <person name="Kocsube S."/>
            <person name="Kotiranta H."/>
            <person name="LaButti K.M."/>
            <person name="Lechner B.E."/>
            <person name="Liimatainen K."/>
            <person name="Lipzen A."/>
            <person name="Lukacs Z."/>
            <person name="Mihaltcheva S."/>
            <person name="Morgado L.N."/>
            <person name="Niskanen T."/>
            <person name="Noordeloos M.E."/>
            <person name="Ohm R.A."/>
            <person name="Ortiz-Santana B."/>
            <person name="Ovrebo C."/>
            <person name="Racz N."/>
            <person name="Riley R."/>
            <person name="Savchenko A."/>
            <person name="Shiryaev A."/>
            <person name="Soop K."/>
            <person name="Spirin V."/>
            <person name="Szebenyi C."/>
            <person name="Tomsovsky M."/>
            <person name="Tulloss R.E."/>
            <person name="Uehling J."/>
            <person name="Grigoriev I.V."/>
            <person name="Vagvolgyi C."/>
            <person name="Papp T."/>
            <person name="Martin F.M."/>
            <person name="Miettinen O."/>
            <person name="Hibbett D.S."/>
            <person name="Nagy L.G."/>
        </authorList>
    </citation>
    <scope>NUCLEOTIDE SEQUENCE [LARGE SCALE GENOMIC DNA]</scope>
    <source>
        <strain evidence="2 3">OMC1185</strain>
    </source>
</reference>
<dbReference type="Proteomes" id="UP000305948">
    <property type="component" value="Unassembled WGS sequence"/>
</dbReference>
<evidence type="ECO:0000313" key="2">
    <source>
        <dbReference type="EMBL" id="TFK53217.1"/>
    </source>
</evidence>
<accession>A0A5C3N8R2</accession>
<dbReference type="OrthoDB" id="2682934at2759"/>
<feature type="region of interest" description="Disordered" evidence="1">
    <location>
        <begin position="454"/>
        <end position="482"/>
    </location>
</feature>
<sequence>MFLLSNKSKPTSQDPSDLLCDRVFLPRALFGQHRTCEEVDAPCVHEPSSHCFAREVDDPNFISPAMELWVMEPHVYEKNSMLSTKRKCECHHRENLHALEEYLNDLGRLLPEKASDGQARQEACAGFRKLSQVGESWLGKAAEKVMGKVVRGVTRFKVAKAPKLTHPIRIRRVILLPYGIKWSSKAIDNWLCNLLPNPFEYLDAHYGIPEEGVYHWKLCIKSRKKLAVVERTGKYTGQDMFVVRGGPGKNSDNYAVYFTTVNHIPKLVYTNWAIALSQAQEGLPEVIGAGEDPGDPTTAEEASSDSEEEGSSHLLYKGKSVARRKERLFVESDVEGSESSESSTSGKEGHGSDGGERSEALVEGSGLAGCKSAHLLRKRKWSYVEVSDGEDIAGGWDAEFVQGTSTKRLQLDNNNSNGAGSHANPFDIDSDFNAYAGTTNDFFLFPTASNITQPSASGSGSGLSTSKFTMPSPGKLCTNPWA</sequence>
<evidence type="ECO:0000256" key="1">
    <source>
        <dbReference type="SAM" id="MobiDB-lite"/>
    </source>
</evidence>
<dbReference type="AlphaFoldDB" id="A0A5C3N8R2"/>
<dbReference type="EMBL" id="ML213508">
    <property type="protein sequence ID" value="TFK53217.1"/>
    <property type="molecule type" value="Genomic_DNA"/>
</dbReference>
<feature type="region of interest" description="Disordered" evidence="1">
    <location>
        <begin position="330"/>
        <end position="360"/>
    </location>
</feature>
<feature type="region of interest" description="Disordered" evidence="1">
    <location>
        <begin position="285"/>
        <end position="317"/>
    </location>
</feature>
<feature type="compositionally biased region" description="Basic and acidic residues" evidence="1">
    <location>
        <begin position="347"/>
        <end position="360"/>
    </location>
</feature>
<feature type="compositionally biased region" description="Low complexity" evidence="1">
    <location>
        <begin position="455"/>
        <end position="466"/>
    </location>
</feature>
<protein>
    <submittedName>
        <fullName evidence="2">Uncharacterized protein</fullName>
    </submittedName>
</protein>
<organism evidence="2 3">
    <name type="scientific">Heliocybe sulcata</name>
    <dbReference type="NCBI Taxonomy" id="5364"/>
    <lineage>
        <taxon>Eukaryota</taxon>
        <taxon>Fungi</taxon>
        <taxon>Dikarya</taxon>
        <taxon>Basidiomycota</taxon>
        <taxon>Agaricomycotina</taxon>
        <taxon>Agaricomycetes</taxon>
        <taxon>Gloeophyllales</taxon>
        <taxon>Gloeophyllaceae</taxon>
        <taxon>Heliocybe</taxon>
    </lineage>
</organism>
<name>A0A5C3N8R2_9AGAM</name>